<organism evidence="1 2">
    <name type="scientific">Limnohabitans radicicola</name>
    <dbReference type="NCBI Taxonomy" id="2771427"/>
    <lineage>
        <taxon>Bacteria</taxon>
        <taxon>Pseudomonadati</taxon>
        <taxon>Pseudomonadota</taxon>
        <taxon>Betaproteobacteria</taxon>
        <taxon>Burkholderiales</taxon>
        <taxon>Comamonadaceae</taxon>
        <taxon>Limnohabitans</taxon>
    </lineage>
</organism>
<name>A0A927FI99_9BURK</name>
<dbReference type="EMBL" id="JACYFT010000007">
    <property type="protein sequence ID" value="MBD8051989.1"/>
    <property type="molecule type" value="Genomic_DNA"/>
</dbReference>
<evidence type="ECO:0000313" key="2">
    <source>
        <dbReference type="Proteomes" id="UP000647424"/>
    </source>
</evidence>
<accession>A0A927FI99</accession>
<keyword evidence="2" id="KW-1185">Reference proteome</keyword>
<comment type="caution">
    <text evidence="1">The sequence shown here is derived from an EMBL/GenBank/DDBJ whole genome shotgun (WGS) entry which is preliminary data.</text>
</comment>
<dbReference type="Proteomes" id="UP000647424">
    <property type="component" value="Unassembled WGS sequence"/>
</dbReference>
<dbReference type="AlphaFoldDB" id="A0A927FI99"/>
<evidence type="ECO:0000313" key="1">
    <source>
        <dbReference type="EMBL" id="MBD8051989.1"/>
    </source>
</evidence>
<gene>
    <name evidence="1" type="ORF">IC609_15740</name>
</gene>
<sequence>MNMTDHSSAGTQPNSRTLLVDEFANQESDRYRGLLEARIASLKKDIADMQESMKTVGASGAGYYYKEITKYQESIAKLSDRLSHVAERDAVFRKALIVETV</sequence>
<proteinExistence type="predicted"/>
<protein>
    <submittedName>
        <fullName evidence="1">Uncharacterized protein</fullName>
    </submittedName>
</protein>
<feature type="non-terminal residue" evidence="1">
    <location>
        <position position="101"/>
    </location>
</feature>
<reference evidence="1" key="1">
    <citation type="submission" date="2020-09" db="EMBL/GenBank/DDBJ databases">
        <title>Genome seq and assembly of Limnohabitants sp.</title>
        <authorList>
            <person name="Chhetri G."/>
        </authorList>
    </citation>
    <scope>NUCLEOTIDE SEQUENCE</scope>
    <source>
        <strain evidence="1">JUR4</strain>
    </source>
</reference>